<dbReference type="HOGENOM" id="CLU_147394_1_0_0"/>
<dbReference type="InterPro" id="IPR013417">
    <property type="entry name" value="CHP02588"/>
</dbReference>
<dbReference type="STRING" id="479434.Sthe_3069"/>
<protein>
    <recommendedName>
        <fullName evidence="5">TIGR02588 family protein</fullName>
    </recommendedName>
</protein>
<dbReference type="eggNOG" id="COG1572">
    <property type="taxonomic scope" value="Bacteria"/>
</dbReference>
<dbReference type="RefSeq" id="WP_012873505.1">
    <property type="nucleotide sequence ID" value="NC_013524.1"/>
</dbReference>
<evidence type="ECO:0000256" key="1">
    <source>
        <dbReference type="SAM" id="MobiDB-lite"/>
    </source>
</evidence>
<accession>D1C9H7</accession>
<keyword evidence="2" id="KW-0472">Membrane</keyword>
<dbReference type="Proteomes" id="UP000002027">
    <property type="component" value="Chromosome 2"/>
</dbReference>
<reference evidence="3 4" key="2">
    <citation type="journal article" date="2010" name="Stand. Genomic Sci.">
        <title>Complete genome sequence of Desulfohalobium retbaense type strain (HR(100)).</title>
        <authorList>
            <person name="Spring S."/>
            <person name="Nolan M."/>
            <person name="Lapidus A."/>
            <person name="Glavina Del Rio T."/>
            <person name="Copeland A."/>
            <person name="Tice H."/>
            <person name="Cheng J.F."/>
            <person name="Lucas S."/>
            <person name="Land M."/>
            <person name="Chen F."/>
            <person name="Bruce D."/>
            <person name="Goodwin L."/>
            <person name="Pitluck S."/>
            <person name="Ivanova N."/>
            <person name="Mavromatis K."/>
            <person name="Mikhailova N."/>
            <person name="Pati A."/>
            <person name="Chen A."/>
            <person name="Palaniappan K."/>
            <person name="Hauser L."/>
            <person name="Chang Y.J."/>
            <person name="Jeffries C.D."/>
            <person name="Munk C."/>
            <person name="Kiss H."/>
            <person name="Chain P."/>
            <person name="Han C."/>
            <person name="Brettin T."/>
            <person name="Detter J.C."/>
            <person name="Schuler E."/>
            <person name="Goker M."/>
            <person name="Rohde M."/>
            <person name="Bristow J."/>
            <person name="Eisen J.A."/>
            <person name="Markowitz V."/>
            <person name="Hugenholtz P."/>
            <person name="Kyrpides N.C."/>
            <person name="Klenk H.P."/>
        </authorList>
    </citation>
    <scope>NUCLEOTIDE SEQUENCE [LARGE SCALE GENOMIC DNA]</scope>
    <source>
        <strain evidence="4">ATCC 49802 / DSM 20745 / S 6022</strain>
    </source>
</reference>
<evidence type="ECO:0000256" key="2">
    <source>
        <dbReference type="SAM" id="Phobius"/>
    </source>
</evidence>
<feature type="compositionally biased region" description="Basic and acidic residues" evidence="1">
    <location>
        <begin position="1"/>
        <end position="15"/>
    </location>
</feature>
<evidence type="ECO:0000313" key="3">
    <source>
        <dbReference type="EMBL" id="ACZ40470.1"/>
    </source>
</evidence>
<organism evidence="3 4">
    <name type="scientific">Sphaerobacter thermophilus (strain ATCC 49802 / DSM 20745 / KCCM 41009 / NCIMB 13125 / S 6022)</name>
    <dbReference type="NCBI Taxonomy" id="479434"/>
    <lineage>
        <taxon>Bacteria</taxon>
        <taxon>Pseudomonadati</taxon>
        <taxon>Thermomicrobiota</taxon>
        <taxon>Thermomicrobia</taxon>
        <taxon>Sphaerobacterales</taxon>
        <taxon>Sphaerobacterineae</taxon>
        <taxon>Sphaerobacteraceae</taxon>
        <taxon>Sphaerobacter</taxon>
    </lineage>
</organism>
<evidence type="ECO:0008006" key="5">
    <source>
        <dbReference type="Google" id="ProtNLM"/>
    </source>
</evidence>
<keyword evidence="2" id="KW-0812">Transmembrane</keyword>
<keyword evidence="2" id="KW-1133">Transmembrane helix</keyword>
<dbReference type="EMBL" id="CP001824">
    <property type="protein sequence ID" value="ACZ40470.1"/>
    <property type="molecule type" value="Genomic_DNA"/>
</dbReference>
<dbReference type="OrthoDB" id="424854at2"/>
<dbReference type="KEGG" id="sti:Sthe_3069"/>
<gene>
    <name evidence="3" type="ordered locus">Sthe_3069</name>
</gene>
<feature type="transmembrane region" description="Helical" evidence="2">
    <location>
        <begin position="26"/>
        <end position="48"/>
    </location>
</feature>
<evidence type="ECO:0000313" key="4">
    <source>
        <dbReference type="Proteomes" id="UP000002027"/>
    </source>
</evidence>
<feature type="region of interest" description="Disordered" evidence="1">
    <location>
        <begin position="1"/>
        <end position="20"/>
    </location>
</feature>
<dbReference type="AlphaFoldDB" id="D1C9H7"/>
<dbReference type="InParanoid" id="D1C9H7"/>
<reference evidence="4" key="1">
    <citation type="submission" date="2009-11" db="EMBL/GenBank/DDBJ databases">
        <title>The complete chromosome 2 of Sphaerobacter thermophilus DSM 20745.</title>
        <authorList>
            <person name="Lucas S."/>
            <person name="Copeland A."/>
            <person name="Lapidus A."/>
            <person name="Glavina del Rio T."/>
            <person name="Dalin E."/>
            <person name="Tice H."/>
            <person name="Bruce D."/>
            <person name="Goodwin L."/>
            <person name="Pitluck S."/>
            <person name="Kyrpides N."/>
            <person name="Mavromatis K."/>
            <person name="Ivanova N."/>
            <person name="Mikhailova N."/>
            <person name="LaButti K.M."/>
            <person name="Clum A."/>
            <person name="Sun H.I."/>
            <person name="Brettin T."/>
            <person name="Detter J.C."/>
            <person name="Han C."/>
            <person name="Larimer F."/>
            <person name="Land M."/>
            <person name="Hauser L."/>
            <person name="Markowitz V."/>
            <person name="Cheng J.F."/>
            <person name="Hugenholtz P."/>
            <person name="Woyke T."/>
            <person name="Wu D."/>
            <person name="Steenblock K."/>
            <person name="Schneider S."/>
            <person name="Pukall R."/>
            <person name="Goeker M."/>
            <person name="Klenk H.P."/>
            <person name="Eisen J.A."/>
        </authorList>
    </citation>
    <scope>NUCLEOTIDE SEQUENCE [LARGE SCALE GENOMIC DNA]</scope>
    <source>
        <strain evidence="4">ATCC 49802 / DSM 20745 / S 6022</strain>
    </source>
</reference>
<proteinExistence type="predicted"/>
<sequence length="144" mass="15603">MRVTEQREDTEHQQKEPGPARTTVEWITLGISVLIVAAVIGLIIYAYVTQGSTPPIIDASAPVDRVRQVQDRYYLPVEVRNSGGQTAKDVRVAISLTTPDGKTETAEVLIDFLAGEETAHATAVFTRDPRQGTVAVGVISYLAP</sequence>
<name>D1C9H7_SPHTD</name>
<keyword evidence="4" id="KW-1185">Reference proteome</keyword>
<dbReference type="NCBIfam" id="TIGR02588">
    <property type="entry name" value="TIGR02588 family protein"/>
    <property type="match status" value="1"/>
</dbReference>